<name>A0A3P8Z8K6_ESOLU</name>
<accession>A0A3P8Z8K6</accession>
<keyword evidence="9" id="KW-0804">Transcription</keyword>
<comment type="similarity">
    <text evidence="2">Belongs to the krueppel C2H2-type zinc-finger protein family.</text>
</comment>
<dbReference type="PANTHER" id="PTHR23235">
    <property type="entry name" value="KRUEPPEL-LIKE TRANSCRIPTION FACTOR"/>
    <property type="match status" value="1"/>
</dbReference>
<reference evidence="14" key="3">
    <citation type="submission" date="2025-08" db="UniProtKB">
        <authorList>
            <consortium name="Ensembl"/>
        </authorList>
    </citation>
    <scope>IDENTIFICATION</scope>
</reference>
<evidence type="ECO:0000256" key="12">
    <source>
        <dbReference type="SAM" id="MobiDB-lite"/>
    </source>
</evidence>
<feature type="compositionally biased region" description="Polar residues" evidence="12">
    <location>
        <begin position="129"/>
        <end position="141"/>
    </location>
</feature>
<dbReference type="GO" id="GO:0008270">
    <property type="term" value="F:zinc ion binding"/>
    <property type="evidence" value="ECO:0007669"/>
    <property type="project" value="UniProtKB-KW"/>
</dbReference>
<evidence type="ECO:0000256" key="11">
    <source>
        <dbReference type="PROSITE-ProRule" id="PRU00042"/>
    </source>
</evidence>
<dbReference type="PROSITE" id="PS50157">
    <property type="entry name" value="ZINC_FINGER_C2H2_2"/>
    <property type="match status" value="3"/>
</dbReference>
<dbReference type="GeneTree" id="ENSGT00940000156711"/>
<dbReference type="PROSITE" id="PS00028">
    <property type="entry name" value="ZINC_FINGER_C2H2_1"/>
    <property type="match status" value="3"/>
</dbReference>
<keyword evidence="8" id="KW-0238">DNA-binding</keyword>
<feature type="region of interest" description="Disordered" evidence="12">
    <location>
        <begin position="128"/>
        <end position="147"/>
    </location>
</feature>
<evidence type="ECO:0000256" key="4">
    <source>
        <dbReference type="ARBA" id="ARBA00022737"/>
    </source>
</evidence>
<protein>
    <recommendedName>
        <fullName evidence="13">C2H2-type domain-containing protein</fullName>
    </recommendedName>
</protein>
<keyword evidence="3" id="KW-0479">Metal-binding</keyword>
<dbReference type="STRING" id="8010.ENSELUP00000025136"/>
<dbReference type="SMART" id="SM00355">
    <property type="entry name" value="ZnF_C2H2"/>
    <property type="match status" value="3"/>
</dbReference>
<keyword evidence="10" id="KW-0539">Nucleus</keyword>
<evidence type="ECO:0000256" key="7">
    <source>
        <dbReference type="ARBA" id="ARBA00023015"/>
    </source>
</evidence>
<evidence type="ECO:0000256" key="9">
    <source>
        <dbReference type="ARBA" id="ARBA00023163"/>
    </source>
</evidence>
<keyword evidence="5 11" id="KW-0863">Zinc-finger</keyword>
<dbReference type="Ensembl" id="ENSELUT00000036754.3">
    <property type="protein sequence ID" value="ENSELUP00000025136.2"/>
    <property type="gene ID" value="ENSELUG00000001423.3"/>
</dbReference>
<dbReference type="GeneID" id="105007142"/>
<evidence type="ECO:0000256" key="2">
    <source>
        <dbReference type="ARBA" id="ARBA00006991"/>
    </source>
</evidence>
<dbReference type="Bgee" id="ENSELUG00000001423">
    <property type="expression patterns" value="Expressed in nose and 9 other cell types or tissues"/>
</dbReference>
<organism evidence="14 15">
    <name type="scientific">Esox lucius</name>
    <name type="common">Northern pike</name>
    <dbReference type="NCBI Taxonomy" id="8010"/>
    <lineage>
        <taxon>Eukaryota</taxon>
        <taxon>Metazoa</taxon>
        <taxon>Chordata</taxon>
        <taxon>Craniata</taxon>
        <taxon>Vertebrata</taxon>
        <taxon>Euteleostomi</taxon>
        <taxon>Actinopterygii</taxon>
        <taxon>Neopterygii</taxon>
        <taxon>Teleostei</taxon>
        <taxon>Protacanthopterygii</taxon>
        <taxon>Esociformes</taxon>
        <taxon>Esocidae</taxon>
        <taxon>Esox</taxon>
    </lineage>
</organism>
<keyword evidence="4" id="KW-0677">Repeat</keyword>
<dbReference type="RefSeq" id="XP_010864264.2">
    <property type="nucleotide sequence ID" value="XM_010865962.4"/>
</dbReference>
<dbReference type="Gene3D" id="3.30.160.60">
    <property type="entry name" value="Classic Zinc Finger"/>
    <property type="match status" value="3"/>
</dbReference>
<keyword evidence="15" id="KW-1185">Reference proteome</keyword>
<evidence type="ECO:0000313" key="14">
    <source>
        <dbReference type="Ensembl" id="ENSELUP00000025136.2"/>
    </source>
</evidence>
<dbReference type="KEGG" id="els:105007142"/>
<dbReference type="InterPro" id="IPR013087">
    <property type="entry name" value="Znf_C2H2_type"/>
</dbReference>
<feature type="region of interest" description="Disordered" evidence="12">
    <location>
        <begin position="310"/>
        <end position="351"/>
    </location>
</feature>
<comment type="subcellular location">
    <subcellularLocation>
        <location evidence="1">Nucleus</location>
    </subcellularLocation>
</comment>
<dbReference type="SUPFAM" id="SSF57667">
    <property type="entry name" value="beta-beta-alpha zinc fingers"/>
    <property type="match status" value="2"/>
</dbReference>
<dbReference type="FunFam" id="3.30.160.60:FF:001395">
    <property type="entry name" value="Krueppel-like factor 7"/>
    <property type="match status" value="1"/>
</dbReference>
<reference evidence="14" key="4">
    <citation type="submission" date="2025-09" db="UniProtKB">
        <authorList>
            <consortium name="Ensembl"/>
        </authorList>
    </citation>
    <scope>IDENTIFICATION</scope>
</reference>
<evidence type="ECO:0000259" key="13">
    <source>
        <dbReference type="PROSITE" id="PS50157"/>
    </source>
</evidence>
<reference evidence="15" key="1">
    <citation type="journal article" date="2014" name="PLoS ONE">
        <title>The genome and linkage map of the northern pike (Esox lucius): conserved synteny revealed between the salmonid sister group and the Neoteleostei.</title>
        <authorList>
            <person name="Rondeau E.B."/>
            <person name="Minkley D.R."/>
            <person name="Leong J.S."/>
            <person name="Messmer A.M."/>
            <person name="Jantzen J.R."/>
            <person name="von Schalburg K.R."/>
            <person name="Lemon C."/>
            <person name="Bird N.H."/>
            <person name="Koop B.F."/>
        </authorList>
    </citation>
    <scope>NUCLEOTIDE SEQUENCE</scope>
</reference>
<feature type="domain" description="C2H2-type" evidence="13">
    <location>
        <begin position="420"/>
        <end position="444"/>
    </location>
</feature>
<dbReference type="FunCoup" id="A0A3P8Z8K6">
    <property type="interactions" value="17"/>
</dbReference>
<evidence type="ECO:0000256" key="6">
    <source>
        <dbReference type="ARBA" id="ARBA00022833"/>
    </source>
</evidence>
<dbReference type="CTD" id="560043"/>
<reference evidence="14" key="2">
    <citation type="submission" date="2020-02" db="EMBL/GenBank/DDBJ databases">
        <title>Esox lucius (northern pike) genome, fEsoLuc1, primary haplotype.</title>
        <authorList>
            <person name="Myers G."/>
            <person name="Karagic N."/>
            <person name="Meyer A."/>
            <person name="Pippel M."/>
            <person name="Reichard M."/>
            <person name="Winkler S."/>
            <person name="Tracey A."/>
            <person name="Sims Y."/>
            <person name="Howe K."/>
            <person name="Rhie A."/>
            <person name="Formenti G."/>
            <person name="Durbin R."/>
            <person name="Fedrigo O."/>
            <person name="Jarvis E.D."/>
        </authorList>
    </citation>
    <scope>NUCLEOTIDE SEQUENCE [LARGE SCALE GENOMIC DNA]</scope>
</reference>
<dbReference type="FunFam" id="3.30.160.60:FF:000463">
    <property type="entry name" value="Krueppel-like factor 5"/>
    <property type="match status" value="1"/>
</dbReference>
<feature type="domain" description="C2H2-type" evidence="13">
    <location>
        <begin position="360"/>
        <end position="389"/>
    </location>
</feature>
<evidence type="ECO:0000256" key="1">
    <source>
        <dbReference type="ARBA" id="ARBA00004123"/>
    </source>
</evidence>
<evidence type="ECO:0000313" key="15">
    <source>
        <dbReference type="Proteomes" id="UP000265140"/>
    </source>
</evidence>
<feature type="domain" description="C2H2-type" evidence="13">
    <location>
        <begin position="390"/>
        <end position="419"/>
    </location>
</feature>
<proteinExistence type="inferred from homology"/>
<keyword evidence="7" id="KW-0805">Transcription regulation</keyword>
<dbReference type="CDD" id="cd21579">
    <property type="entry name" value="KLF5_N"/>
    <property type="match status" value="1"/>
</dbReference>
<evidence type="ECO:0000256" key="5">
    <source>
        <dbReference type="ARBA" id="ARBA00022771"/>
    </source>
</evidence>
<evidence type="ECO:0000256" key="10">
    <source>
        <dbReference type="ARBA" id="ARBA00023242"/>
    </source>
</evidence>
<dbReference type="Pfam" id="PF00096">
    <property type="entry name" value="zf-C2H2"/>
    <property type="match status" value="3"/>
</dbReference>
<dbReference type="OrthoDB" id="4748970at2759"/>
<keyword evidence="6" id="KW-0862">Zinc</keyword>
<evidence type="ECO:0000256" key="3">
    <source>
        <dbReference type="ARBA" id="ARBA00022723"/>
    </source>
</evidence>
<dbReference type="GO" id="GO:0000978">
    <property type="term" value="F:RNA polymerase II cis-regulatory region sequence-specific DNA binding"/>
    <property type="evidence" value="ECO:0007669"/>
    <property type="project" value="TreeGrafter"/>
</dbReference>
<dbReference type="GO" id="GO:0000981">
    <property type="term" value="F:DNA-binding transcription factor activity, RNA polymerase II-specific"/>
    <property type="evidence" value="ECO:0007669"/>
    <property type="project" value="TreeGrafter"/>
</dbReference>
<dbReference type="Proteomes" id="UP000265140">
    <property type="component" value="Chromosome 16"/>
</dbReference>
<sequence>MASDLLTKNVWVAPGQDALDHCKPAAPPMTGRLRGGGGEAEKEEYGQVLYNMRNIMSGSSSFHDYNLGKCEMDKYLSPHPQKVPDTRQPSFTEDLSTPYSINMSLLLPDVNYLRPSLCRPMRPIKTEPLSHSLSCQDNPGPTTLPEDPELYGTSIGTGSNVFIKQEMPSLDFPDVPLFQLLNSELDQPVPGHPVNSNPHREVPVSTLSVPFSNIHLSPPQTAVNLMGCPQNGSYPLTNQFSSHLQHRPAYLPPSPPNSEPGSPDRRKELGQNPSPPPSYAASIASKLSPSLQPLQSTVLGSVQCSSLGQTQVPDLGHGQSSSHGSGQIAGVRPVSPTLAQSGPGRYNRRNNPDLERRRIHHCDVPGCKKVYTKSSHLKAHLRTHTGEKPYQCSWEGCEWRFARSDELTRHFRKHTGAKPFQCGVCNRCFSRSDHLALHMKRHQS</sequence>
<dbReference type="AlphaFoldDB" id="A0A3P8Z8K6"/>
<feature type="region of interest" description="Disordered" evidence="12">
    <location>
        <begin position="246"/>
        <end position="282"/>
    </location>
</feature>
<evidence type="ECO:0000256" key="8">
    <source>
        <dbReference type="ARBA" id="ARBA00023125"/>
    </source>
</evidence>
<dbReference type="OMA" id="RRKELMH"/>
<dbReference type="PANTHER" id="PTHR23235:SF129">
    <property type="entry name" value="KRUEPPEL-LIKE FACTOR 5-LIKE"/>
    <property type="match status" value="1"/>
</dbReference>
<feature type="compositionally biased region" description="Low complexity" evidence="12">
    <location>
        <begin position="316"/>
        <end position="326"/>
    </location>
</feature>
<dbReference type="InParanoid" id="A0A3P8Z8K6"/>
<dbReference type="GO" id="GO:0005634">
    <property type="term" value="C:nucleus"/>
    <property type="evidence" value="ECO:0007669"/>
    <property type="project" value="UniProtKB-SubCell"/>
</dbReference>
<dbReference type="InterPro" id="IPR036236">
    <property type="entry name" value="Znf_C2H2_sf"/>
</dbReference>
<dbReference type="FunFam" id="3.30.160.60:FF:000021">
    <property type="entry name" value="Basic krueppel-like factor 3"/>
    <property type="match status" value="1"/>
</dbReference>